<evidence type="ECO:0000256" key="1">
    <source>
        <dbReference type="SAM" id="MobiDB-lite"/>
    </source>
</evidence>
<feature type="compositionally biased region" description="Polar residues" evidence="1">
    <location>
        <begin position="221"/>
        <end position="231"/>
    </location>
</feature>
<dbReference type="Proteomes" id="UP000694867">
    <property type="component" value="Unplaced"/>
</dbReference>
<feature type="compositionally biased region" description="Low complexity" evidence="1">
    <location>
        <begin position="500"/>
        <end position="517"/>
    </location>
</feature>
<proteinExistence type="predicted"/>
<feature type="compositionally biased region" description="Low complexity" evidence="1">
    <location>
        <begin position="289"/>
        <end position="344"/>
    </location>
</feature>
<dbReference type="KEGG" id="goe:100898814"/>
<feature type="signal peptide" evidence="2">
    <location>
        <begin position="1"/>
        <end position="19"/>
    </location>
</feature>
<feature type="region of interest" description="Disordered" evidence="1">
    <location>
        <begin position="161"/>
        <end position="195"/>
    </location>
</feature>
<feature type="compositionally biased region" description="Polar residues" evidence="1">
    <location>
        <begin position="411"/>
        <end position="446"/>
    </location>
</feature>
<keyword evidence="3" id="KW-1185">Reference proteome</keyword>
<reference evidence="4" key="1">
    <citation type="submission" date="2025-08" db="UniProtKB">
        <authorList>
            <consortium name="RefSeq"/>
        </authorList>
    </citation>
    <scope>IDENTIFICATION</scope>
</reference>
<evidence type="ECO:0000256" key="2">
    <source>
        <dbReference type="SAM" id="SignalP"/>
    </source>
</evidence>
<organism evidence="3 4">
    <name type="scientific">Galendromus occidentalis</name>
    <name type="common">western predatory mite</name>
    <dbReference type="NCBI Taxonomy" id="34638"/>
    <lineage>
        <taxon>Eukaryota</taxon>
        <taxon>Metazoa</taxon>
        <taxon>Ecdysozoa</taxon>
        <taxon>Arthropoda</taxon>
        <taxon>Chelicerata</taxon>
        <taxon>Arachnida</taxon>
        <taxon>Acari</taxon>
        <taxon>Parasitiformes</taxon>
        <taxon>Mesostigmata</taxon>
        <taxon>Gamasina</taxon>
        <taxon>Phytoseioidea</taxon>
        <taxon>Phytoseiidae</taxon>
        <taxon>Typhlodrominae</taxon>
        <taxon>Galendromus</taxon>
    </lineage>
</organism>
<feature type="compositionally biased region" description="Low complexity" evidence="1">
    <location>
        <begin position="585"/>
        <end position="598"/>
    </location>
</feature>
<feature type="compositionally biased region" description="Polar residues" evidence="1">
    <location>
        <begin position="571"/>
        <end position="580"/>
    </location>
</feature>
<evidence type="ECO:0000313" key="4">
    <source>
        <dbReference type="RefSeq" id="XP_018496231.1"/>
    </source>
</evidence>
<gene>
    <name evidence="4" type="primary">LOC100898814</name>
</gene>
<dbReference type="GeneID" id="100898814"/>
<feature type="compositionally biased region" description="Polar residues" evidence="1">
    <location>
        <begin position="393"/>
        <end position="402"/>
    </location>
</feature>
<feature type="compositionally biased region" description="Low complexity" evidence="1">
    <location>
        <begin position="165"/>
        <end position="178"/>
    </location>
</feature>
<protein>
    <submittedName>
        <fullName evidence="4">Flocculation protein FLO11</fullName>
    </submittedName>
</protein>
<dbReference type="AlphaFoldDB" id="A0AAJ7L599"/>
<accession>A0AAJ7L599</accession>
<feature type="compositionally biased region" description="Low complexity" evidence="1">
    <location>
        <begin position="555"/>
        <end position="570"/>
    </location>
</feature>
<keyword evidence="2" id="KW-0732">Signal</keyword>
<feature type="compositionally biased region" description="Polar residues" evidence="1">
    <location>
        <begin position="277"/>
        <end position="288"/>
    </location>
</feature>
<evidence type="ECO:0000313" key="3">
    <source>
        <dbReference type="Proteomes" id="UP000694867"/>
    </source>
</evidence>
<feature type="chain" id="PRO_5042526350" evidence="2">
    <location>
        <begin position="20"/>
        <end position="621"/>
    </location>
</feature>
<sequence>MKPYCVLLALSLVCPGGQSMFLPSFSAGSGFFFRGNGASTHGAPSPPEPPSFLHTQSFGPNVQMMPVIVGTESELQEVHRRFPYLRNTFRFAPTAQIGGSRVEMQLQMPRVPMLQRFVSPVTDILDLGMPWGRQSHQGNQYGAIKSQTKHVGAYAQPVEEPEAPAPAYGKPAPSYAKPSTSYGKPLPKPTASYGLPAPKPVSSYSVPEPSYPAIRPKPASNYATSAPSNYPQPEPSSAYGKPDQPIEEEAQAVPEASDLPSVNEGASSNWVPEAPSNEESVFTQETNHTTVSESTSSSSSTTTITETVSIESPSGDSETVSSSSSDSTSGTSNPSSASGSDSDSVLQTVDVQPGQGQQSNTDFFAPKIPTTQSGSDFTSDNVIRPNSRPPTSPSQASDSENAVDTFGENVPSPSGQNEDGSVSQVASVHQNVDQGSEPSAPFTSDNVIRPASRPVAEHSGMSQIAAPDSGSVSQDAVIEQNADISAQPIDHSASFDNASETETSESQTSSESHVSETNTTTVVEHAVDTISETSAPSEKTIPTDSSHEEVATATPALPSDASAANSSDLSVNETEPQSSADETETSPSSSEESSPTTTKDQSIVDALPEATPAVEAPAIRS</sequence>
<feature type="region of interest" description="Disordered" evidence="1">
    <location>
        <begin position="215"/>
        <end position="621"/>
    </location>
</feature>
<feature type="compositionally biased region" description="Polar residues" evidence="1">
    <location>
        <begin position="369"/>
        <end position="381"/>
    </location>
</feature>
<feature type="compositionally biased region" description="Polar residues" evidence="1">
    <location>
        <begin position="530"/>
        <end position="544"/>
    </location>
</feature>
<dbReference type="RefSeq" id="XP_018496231.1">
    <property type="nucleotide sequence ID" value="XM_018640715.1"/>
</dbReference>
<name>A0AAJ7L599_9ACAR</name>
<feature type="compositionally biased region" description="Polar residues" evidence="1">
    <location>
        <begin position="345"/>
        <end position="362"/>
    </location>
</feature>